<organism evidence="2 3">
    <name type="scientific">Psychrobacter saeujeotis</name>
    <dbReference type="NCBI Taxonomy" id="3143436"/>
    <lineage>
        <taxon>Bacteria</taxon>
        <taxon>Pseudomonadati</taxon>
        <taxon>Pseudomonadota</taxon>
        <taxon>Gammaproteobacteria</taxon>
        <taxon>Moraxellales</taxon>
        <taxon>Moraxellaceae</taxon>
        <taxon>Psychrobacter</taxon>
    </lineage>
</organism>
<dbReference type="InterPro" id="IPR054402">
    <property type="entry name" value="Tt1218-like_dom"/>
</dbReference>
<dbReference type="NCBIfam" id="TIGR02523">
    <property type="entry name" value="type_IV_pilV"/>
    <property type="match status" value="1"/>
</dbReference>
<evidence type="ECO:0000313" key="3">
    <source>
        <dbReference type="Proteomes" id="UP001461960"/>
    </source>
</evidence>
<gene>
    <name evidence="2" type="primary">pilV</name>
    <name evidence="2" type="ORF">AAIR29_10340</name>
</gene>
<dbReference type="Pfam" id="PF22150">
    <property type="entry name" value="Tt1218-like"/>
    <property type="match status" value="1"/>
</dbReference>
<accession>A0ABU9X9E1</accession>
<name>A0ABU9X9E1_9GAMM</name>
<keyword evidence="3" id="KW-1185">Reference proteome</keyword>
<reference evidence="2 3" key="1">
    <citation type="submission" date="2024-05" db="EMBL/GenBank/DDBJ databases">
        <authorList>
            <person name="Kim H.-Y."/>
            <person name="Kim E."/>
            <person name="Cai Y."/>
            <person name="Yang S.-M."/>
            <person name="Lee W."/>
        </authorList>
    </citation>
    <scope>NUCLEOTIDE SEQUENCE [LARGE SCALE GENOMIC DNA]</scope>
    <source>
        <strain evidence="2 3">FBL11</strain>
    </source>
</reference>
<evidence type="ECO:0000313" key="2">
    <source>
        <dbReference type="EMBL" id="MEN2752028.1"/>
    </source>
</evidence>
<sequence>MKTQTTQAGVGLIEVMVALLLLTVAVLGFSAMQMSAIKATDESLMRTRSISTMKSLSESMRILPNTGPIYREQVNSVYKSSKKVNSDYDISAYCKDVKTYSTAAPDCNTDDCSIDEMVNHNVGIILVAACEKEVALNMEVCTDTNDMNERQCIIAAWSQTKPTMNDEKYSCTDANGTYKPNASCFIMEAY</sequence>
<evidence type="ECO:0000259" key="1">
    <source>
        <dbReference type="Pfam" id="PF22150"/>
    </source>
</evidence>
<dbReference type="Proteomes" id="UP001461960">
    <property type="component" value="Unassembled WGS sequence"/>
</dbReference>
<protein>
    <submittedName>
        <fullName evidence="2">Type IV pilus modification protein PilV</fullName>
    </submittedName>
</protein>
<dbReference type="InterPro" id="IPR013362">
    <property type="entry name" value="Pilus_4_PilV"/>
</dbReference>
<feature type="domain" description="Type IV pilin Tt1218-like" evidence="1">
    <location>
        <begin position="31"/>
        <end position="118"/>
    </location>
</feature>
<comment type="caution">
    <text evidence="2">The sequence shown here is derived from an EMBL/GenBank/DDBJ whole genome shotgun (WGS) entry which is preliminary data.</text>
</comment>
<dbReference type="RefSeq" id="WP_299218326.1">
    <property type="nucleotide sequence ID" value="NZ_JBDGHN010000005.1"/>
</dbReference>
<dbReference type="EMBL" id="JBDGHN010000005">
    <property type="protein sequence ID" value="MEN2752028.1"/>
    <property type="molecule type" value="Genomic_DNA"/>
</dbReference>
<proteinExistence type="predicted"/>